<dbReference type="InterPro" id="IPR021759">
    <property type="entry name" value="WxLIP_HBD"/>
</dbReference>
<evidence type="ECO:0000256" key="1">
    <source>
        <dbReference type="SAM" id="Coils"/>
    </source>
</evidence>
<feature type="domain" description="WxL Interacting Protein host binding" evidence="4">
    <location>
        <begin position="171"/>
        <end position="306"/>
    </location>
</feature>
<feature type="transmembrane region" description="Helical" evidence="2">
    <location>
        <begin position="318"/>
        <end position="338"/>
    </location>
</feature>
<dbReference type="OrthoDB" id="2148359at2"/>
<dbReference type="EMBL" id="FOHA01000008">
    <property type="protein sequence ID" value="SER87257.1"/>
    <property type="molecule type" value="Genomic_DNA"/>
</dbReference>
<evidence type="ECO:0000256" key="2">
    <source>
        <dbReference type="SAM" id="Phobius"/>
    </source>
</evidence>
<dbReference type="InterPro" id="IPR010317">
    <property type="entry name" value="WxLIP_PGBD"/>
</dbReference>
<sequence length="366" mass="41016">MKKIYQLIVITFAAIFCLIAGTTYGHVAASELNFSVIPVIPENQQDKQKTYYDLQVTPLTEQTLTIQLKNATDKEVTVIPTIKTATTNLNGVVEYGVSNSEPDDTIQYRIEDLVKSIEEEVTIPAKGTADLHLTVSIPKEAFDGILAGGITLEQKETTENKQEKQDKEEASLSIENQYAYVVAIVLNENDQPVASELKLKNVIAEQINNRNVISATLQNTKPKFQNKLLVKASVTEKGKKEIVYESETSDMQMAPNSSFAYPIKLNGEALKAGKYTLDLVAESKGETWHFTEDFEITKDEADTLNKQDVTIKKEDSNLYLIVGGILALLAVAIVLYILRKKFKEKNREVEKLRHEINGESRSRRKK</sequence>
<protein>
    <submittedName>
        <fullName evidence="5">Uncharacterized protein</fullName>
    </submittedName>
</protein>
<keyword evidence="2" id="KW-0812">Transmembrane</keyword>
<dbReference type="Pfam" id="PF06030">
    <property type="entry name" value="WxLIP_PGBD"/>
    <property type="match status" value="1"/>
</dbReference>
<dbReference type="RefSeq" id="WP_092652126.1">
    <property type="nucleotide sequence ID" value="NZ_FOHA01000008.1"/>
</dbReference>
<evidence type="ECO:0000259" key="4">
    <source>
        <dbReference type="Pfam" id="PF11797"/>
    </source>
</evidence>
<keyword evidence="2" id="KW-0472">Membrane</keyword>
<gene>
    <name evidence="5" type="ORF">SAMN04488559_108107</name>
</gene>
<feature type="domain" description="WxL Interacting Protein peptidoglycan binding" evidence="3">
    <location>
        <begin position="34"/>
        <end position="153"/>
    </location>
</feature>
<dbReference type="Pfam" id="PF11797">
    <property type="entry name" value="WxLIP_HBD"/>
    <property type="match status" value="1"/>
</dbReference>
<accession>A0A1H9SQV3</accession>
<reference evidence="5 6" key="1">
    <citation type="submission" date="2016-10" db="EMBL/GenBank/DDBJ databases">
        <authorList>
            <person name="de Groot N.N."/>
        </authorList>
    </citation>
    <scope>NUCLEOTIDE SEQUENCE [LARGE SCALE GENOMIC DNA]</scope>
    <source>
        <strain evidence="5 6">DSM 13760</strain>
    </source>
</reference>
<dbReference type="STRING" id="142588.SAMN04488559_108107"/>
<evidence type="ECO:0000313" key="5">
    <source>
        <dbReference type="EMBL" id="SER87257.1"/>
    </source>
</evidence>
<organism evidence="5 6">
    <name type="scientific">Isobaculum melis</name>
    <dbReference type="NCBI Taxonomy" id="142588"/>
    <lineage>
        <taxon>Bacteria</taxon>
        <taxon>Bacillati</taxon>
        <taxon>Bacillota</taxon>
        <taxon>Bacilli</taxon>
        <taxon>Lactobacillales</taxon>
        <taxon>Carnobacteriaceae</taxon>
        <taxon>Isobaculum</taxon>
    </lineage>
</organism>
<keyword evidence="1" id="KW-0175">Coiled coil</keyword>
<name>A0A1H9SQV3_9LACT</name>
<feature type="coiled-coil region" evidence="1">
    <location>
        <begin position="335"/>
        <end position="362"/>
    </location>
</feature>
<dbReference type="Proteomes" id="UP000198948">
    <property type="component" value="Unassembled WGS sequence"/>
</dbReference>
<keyword evidence="2" id="KW-1133">Transmembrane helix</keyword>
<proteinExistence type="predicted"/>
<dbReference type="AlphaFoldDB" id="A0A1H9SQV3"/>
<keyword evidence="6" id="KW-1185">Reference proteome</keyword>
<evidence type="ECO:0000313" key="6">
    <source>
        <dbReference type="Proteomes" id="UP000198948"/>
    </source>
</evidence>
<evidence type="ECO:0000259" key="3">
    <source>
        <dbReference type="Pfam" id="PF06030"/>
    </source>
</evidence>